<proteinExistence type="predicted"/>
<feature type="chain" id="PRO_5012767469" evidence="1">
    <location>
        <begin position="21"/>
        <end position="192"/>
    </location>
</feature>
<name>A0A2C5W2L6_PSEPU</name>
<evidence type="ECO:0000313" key="3">
    <source>
        <dbReference type="Proteomes" id="UP000222460"/>
    </source>
</evidence>
<keyword evidence="1" id="KW-0732">Signal</keyword>
<protein>
    <submittedName>
        <fullName evidence="2">Uncharacterized protein</fullName>
    </submittedName>
</protein>
<dbReference type="Proteomes" id="UP000222460">
    <property type="component" value="Unassembled WGS sequence"/>
</dbReference>
<gene>
    <name evidence="2" type="ORF">CRX57_00390</name>
</gene>
<evidence type="ECO:0000256" key="1">
    <source>
        <dbReference type="SAM" id="SignalP"/>
    </source>
</evidence>
<dbReference type="AlphaFoldDB" id="A0A2C5W2L6"/>
<organism evidence="2 3">
    <name type="scientific">Pseudomonas putida</name>
    <name type="common">Arthrobacter siderocapsulatus</name>
    <dbReference type="NCBI Taxonomy" id="303"/>
    <lineage>
        <taxon>Bacteria</taxon>
        <taxon>Pseudomonadati</taxon>
        <taxon>Pseudomonadota</taxon>
        <taxon>Gammaproteobacteria</taxon>
        <taxon>Pseudomonadales</taxon>
        <taxon>Pseudomonadaceae</taxon>
        <taxon>Pseudomonas</taxon>
    </lineage>
</organism>
<evidence type="ECO:0000313" key="2">
    <source>
        <dbReference type="EMBL" id="PHH38693.1"/>
    </source>
</evidence>
<dbReference type="RefSeq" id="WP_098963809.1">
    <property type="nucleotide sequence ID" value="NZ_PDKZ01000002.1"/>
</dbReference>
<reference evidence="3" key="1">
    <citation type="submission" date="2017-10" db="EMBL/GenBank/DDBJ databases">
        <title>FDA dAtabase for Regulatory Grade micrObial Sequences (FDA-ARGOS): Supporting development and validation of Infectious Disease Dx tests.</title>
        <authorList>
            <person name="Goldberg B."/>
            <person name="Campos J."/>
            <person name="Tallon L."/>
            <person name="Sadzewicz L."/>
            <person name="Ott S."/>
            <person name="Zhao X."/>
            <person name="Nagaraj S."/>
            <person name="Vavikolanu K."/>
            <person name="Aluvathingal J."/>
            <person name="Nadendla S."/>
            <person name="Geyer C."/>
            <person name="Sichtig H."/>
        </authorList>
    </citation>
    <scope>NUCLEOTIDE SEQUENCE [LARGE SCALE GENOMIC DNA]</scope>
    <source>
        <strain evidence="3">FDAARGOS_376</strain>
    </source>
</reference>
<dbReference type="EMBL" id="PDKZ01000002">
    <property type="protein sequence ID" value="PHH38693.1"/>
    <property type="molecule type" value="Genomic_DNA"/>
</dbReference>
<feature type="signal peptide" evidence="1">
    <location>
        <begin position="1"/>
        <end position="20"/>
    </location>
</feature>
<sequence length="192" mass="20821">MKAKLTIFLLAACVAGSAIAAKKASEPAPWNQEPDSFMGVKFDQKFVYSVPECPAGYEIPKEMCRGTPYQGYYSTKGAPSIGIGYGLSVMAKSGPVDSFYLTTSSDNYLQLVQLFITKYGQPMKRSTELVKTKGGASFTNENLIWRGKKIEIAIEKYSGDINTSSATLKTLASKTKAVQDIDEKIQSAAGKL</sequence>
<comment type="caution">
    <text evidence="2">The sequence shown here is derived from an EMBL/GenBank/DDBJ whole genome shotgun (WGS) entry which is preliminary data.</text>
</comment>
<accession>A0A2C5W2L6</accession>